<organism evidence="1 2">
    <name type="scientific">Sulfurisphaera ohwakuensis</name>
    <dbReference type="NCBI Taxonomy" id="69656"/>
    <lineage>
        <taxon>Archaea</taxon>
        <taxon>Thermoproteota</taxon>
        <taxon>Thermoprotei</taxon>
        <taxon>Sulfolobales</taxon>
        <taxon>Sulfolobaceae</taxon>
        <taxon>Sulfurisphaera</taxon>
    </lineage>
</organism>
<proteinExistence type="predicted"/>
<accession>A0A7J9RY97</accession>
<reference evidence="1 2" key="1">
    <citation type="submission" date="2020-08" db="EMBL/GenBank/DDBJ databases">
        <title>Genomic Encyclopedia of Type Strains, Phase IV (KMG-IV): sequencing the most valuable type-strain genomes for metagenomic binning, comparative biology and taxonomic classification.</title>
        <authorList>
            <person name="Goeker M."/>
        </authorList>
    </citation>
    <scope>NUCLEOTIDE SEQUENCE [LARGE SCALE GENOMIC DNA]</scope>
    <source>
        <strain evidence="1 2">DSM 12421</strain>
    </source>
</reference>
<protein>
    <submittedName>
        <fullName evidence="1">Uncharacterized protein</fullName>
    </submittedName>
</protein>
<dbReference type="AlphaFoldDB" id="A0A7J9RY97"/>
<gene>
    <name evidence="1" type="ORF">HNQ62_002865</name>
</gene>
<comment type="caution">
    <text evidence="1">The sequence shown here is derived from an EMBL/GenBank/DDBJ whole genome shotgun (WGS) entry which is preliminary data.</text>
</comment>
<evidence type="ECO:0000313" key="1">
    <source>
        <dbReference type="EMBL" id="MBB5255090.1"/>
    </source>
</evidence>
<dbReference type="EMBL" id="JACHFY010000041">
    <property type="protein sequence ID" value="MBB5255090.1"/>
    <property type="molecule type" value="Genomic_DNA"/>
</dbReference>
<evidence type="ECO:0000313" key="2">
    <source>
        <dbReference type="Proteomes" id="UP000582213"/>
    </source>
</evidence>
<sequence length="39" mass="4603">MGVVSCFSHKLIMISATLEYMKIYSKNKKKRKRVIKLKT</sequence>
<dbReference type="Proteomes" id="UP000582213">
    <property type="component" value="Unassembled WGS sequence"/>
</dbReference>
<name>A0A7J9RY97_SULOH</name>